<accession>A0A653A6K0</accession>
<dbReference type="EMBL" id="UPXX01000018">
    <property type="protein sequence ID" value="VBB43262.1"/>
    <property type="molecule type" value="Genomic_DNA"/>
</dbReference>
<dbReference type="AlphaFoldDB" id="A0A653A6K0"/>
<evidence type="ECO:0000313" key="1">
    <source>
        <dbReference type="EMBL" id="VBB43262.1"/>
    </source>
</evidence>
<reference evidence="1" key="1">
    <citation type="submission" date="2018-07" db="EMBL/GenBank/DDBJ databases">
        <authorList>
            <consortium name="Genoscope - CEA"/>
            <person name="William W."/>
        </authorList>
    </citation>
    <scope>NUCLEOTIDE SEQUENCE</scope>
    <source>
        <strain evidence="1">IK1</strain>
    </source>
</reference>
<sequence>MIEKRLLRPDRARKIAGSFATIEHRFLREGFWAELSHHELILYLFLIVVGDRHGLSYYSYDRICSLTGLLADEYILARDGLIHKDLIAFDGRLFQVLSLPCGSRTDRATVRQLIHQSLGGDHDHKTHRF</sequence>
<gene>
    <name evidence="1" type="ORF">TRIP_B250357</name>
</gene>
<proteinExistence type="predicted"/>
<name>A0A653A6K0_UNCDX</name>
<organism evidence="1">
    <name type="scientific">Uncultured Desulfatiglans sp</name>
    <dbReference type="NCBI Taxonomy" id="1748965"/>
    <lineage>
        <taxon>Bacteria</taxon>
        <taxon>Pseudomonadati</taxon>
        <taxon>Thermodesulfobacteriota</taxon>
        <taxon>Desulfobacteria</taxon>
        <taxon>Desulfatiglandales</taxon>
        <taxon>Desulfatiglandaceae</taxon>
        <taxon>Desulfatiglans</taxon>
        <taxon>environmental samples</taxon>
    </lineage>
</organism>
<protein>
    <submittedName>
        <fullName evidence="1">Uncharacterized protein</fullName>
    </submittedName>
</protein>